<reference evidence="2 3" key="1">
    <citation type="journal article" date="2023" name="Commun. Biol.">
        <title>Genome analysis of Parmales, the sister group of diatoms, reveals the evolutionary specialization of diatoms from phago-mixotrophs to photoautotrophs.</title>
        <authorList>
            <person name="Ban H."/>
            <person name="Sato S."/>
            <person name="Yoshikawa S."/>
            <person name="Yamada K."/>
            <person name="Nakamura Y."/>
            <person name="Ichinomiya M."/>
            <person name="Sato N."/>
            <person name="Blanc-Mathieu R."/>
            <person name="Endo H."/>
            <person name="Kuwata A."/>
            <person name="Ogata H."/>
        </authorList>
    </citation>
    <scope>NUCLEOTIDE SEQUENCE [LARGE SCALE GENOMIC DNA]</scope>
</reference>
<name>A0ABQ6N1A1_9STRA</name>
<feature type="compositionally biased region" description="Polar residues" evidence="1">
    <location>
        <begin position="36"/>
        <end position="56"/>
    </location>
</feature>
<dbReference type="Proteomes" id="UP001165060">
    <property type="component" value="Unassembled WGS sequence"/>
</dbReference>
<comment type="caution">
    <text evidence="2">The sequence shown here is derived from an EMBL/GenBank/DDBJ whole genome shotgun (WGS) entry which is preliminary data.</text>
</comment>
<dbReference type="EMBL" id="BRYB01001968">
    <property type="protein sequence ID" value="GMI37286.1"/>
    <property type="molecule type" value="Genomic_DNA"/>
</dbReference>
<feature type="region of interest" description="Disordered" evidence="1">
    <location>
        <begin position="1"/>
        <end position="80"/>
    </location>
</feature>
<feature type="compositionally biased region" description="Low complexity" evidence="1">
    <location>
        <begin position="13"/>
        <end position="35"/>
    </location>
</feature>
<keyword evidence="3" id="KW-1185">Reference proteome</keyword>
<feature type="compositionally biased region" description="Basic and acidic residues" evidence="1">
    <location>
        <begin position="66"/>
        <end position="80"/>
    </location>
</feature>
<proteinExistence type="predicted"/>
<evidence type="ECO:0000256" key="1">
    <source>
        <dbReference type="SAM" id="MobiDB-lite"/>
    </source>
</evidence>
<evidence type="ECO:0000313" key="3">
    <source>
        <dbReference type="Proteomes" id="UP001165060"/>
    </source>
</evidence>
<organism evidence="2 3">
    <name type="scientific">Tetraparma gracilis</name>
    <dbReference type="NCBI Taxonomy" id="2962635"/>
    <lineage>
        <taxon>Eukaryota</taxon>
        <taxon>Sar</taxon>
        <taxon>Stramenopiles</taxon>
        <taxon>Ochrophyta</taxon>
        <taxon>Bolidophyceae</taxon>
        <taxon>Parmales</taxon>
        <taxon>Triparmaceae</taxon>
        <taxon>Tetraparma</taxon>
    </lineage>
</organism>
<protein>
    <submittedName>
        <fullName evidence="2">Uncharacterized protein</fullName>
    </submittedName>
</protein>
<accession>A0ABQ6N1A1</accession>
<gene>
    <name evidence="2" type="ORF">TeGR_g10257</name>
</gene>
<evidence type="ECO:0000313" key="2">
    <source>
        <dbReference type="EMBL" id="GMI37286.1"/>
    </source>
</evidence>
<sequence>MRLLNFGKNNKENASLAPPSSLNPLPSLSPPSSSSDTPPDNMNNRKPALSESTSANQPQQAAPASERQKEYIRMLQERNR</sequence>